<dbReference type="EMBL" id="NHTK01005403">
    <property type="protein sequence ID" value="PPQ79749.1"/>
    <property type="molecule type" value="Genomic_DNA"/>
</dbReference>
<keyword evidence="2" id="KW-1185">Reference proteome</keyword>
<name>A0A409WMM0_9AGAR</name>
<protein>
    <submittedName>
        <fullName evidence="1">Uncharacterized protein</fullName>
    </submittedName>
</protein>
<organism evidence="1 2">
    <name type="scientific">Panaeolus cyanescens</name>
    <dbReference type="NCBI Taxonomy" id="181874"/>
    <lineage>
        <taxon>Eukaryota</taxon>
        <taxon>Fungi</taxon>
        <taxon>Dikarya</taxon>
        <taxon>Basidiomycota</taxon>
        <taxon>Agaricomycotina</taxon>
        <taxon>Agaricomycetes</taxon>
        <taxon>Agaricomycetidae</taxon>
        <taxon>Agaricales</taxon>
        <taxon>Agaricineae</taxon>
        <taxon>Galeropsidaceae</taxon>
        <taxon>Panaeolus</taxon>
    </lineage>
</organism>
<accession>A0A409WMM0</accession>
<evidence type="ECO:0000313" key="1">
    <source>
        <dbReference type="EMBL" id="PPQ79749.1"/>
    </source>
</evidence>
<comment type="caution">
    <text evidence="1">The sequence shown here is derived from an EMBL/GenBank/DDBJ whole genome shotgun (WGS) entry which is preliminary data.</text>
</comment>
<proteinExistence type="predicted"/>
<dbReference type="AlphaFoldDB" id="A0A409WMM0"/>
<dbReference type="OrthoDB" id="10395452at2759"/>
<reference evidence="1 2" key="1">
    <citation type="journal article" date="2018" name="Evol. Lett.">
        <title>Horizontal gene cluster transfer increased hallucinogenic mushroom diversity.</title>
        <authorList>
            <person name="Reynolds H.T."/>
            <person name="Vijayakumar V."/>
            <person name="Gluck-Thaler E."/>
            <person name="Korotkin H.B."/>
            <person name="Matheny P.B."/>
            <person name="Slot J.C."/>
        </authorList>
    </citation>
    <scope>NUCLEOTIDE SEQUENCE [LARGE SCALE GENOMIC DNA]</scope>
    <source>
        <strain evidence="1 2">2629</strain>
    </source>
</reference>
<dbReference type="Proteomes" id="UP000284842">
    <property type="component" value="Unassembled WGS sequence"/>
</dbReference>
<gene>
    <name evidence="1" type="ORF">CVT24_010124</name>
</gene>
<evidence type="ECO:0000313" key="2">
    <source>
        <dbReference type="Proteomes" id="UP000284842"/>
    </source>
</evidence>
<sequence length="278" mass="30312">MNSSDCGVASASTRSPIIYSLAGTTMFQSSDGDALVSVPNSSLENLGARFPAAEPHEDCPNLQRPFLGPKPPTVTDLSHLPTSEIFNIYFASKKYGILAGVQISTQAILTSPQELLGMALTEYCGLLSNPNLDQFAHMCISLPLGDVLRAIPSEYHCSWIYYSDSWSTLWKSSLDATRHIHPADSNCRFAQALGNYAYDMLKLKPPLPGTWKKNIPFPFGIFAHGLGPDMVLPLCCASGFNIWVENGEKSSLELPSFSQVLAMKPKFGTQKLVPHQSP</sequence>
<dbReference type="InParanoid" id="A0A409WMM0"/>